<dbReference type="PROSITE" id="PS51257">
    <property type="entry name" value="PROKAR_LIPOPROTEIN"/>
    <property type="match status" value="1"/>
</dbReference>
<dbReference type="OrthoDB" id="9791261at2"/>
<dbReference type="GO" id="GO:0015562">
    <property type="term" value="F:efflux transmembrane transporter activity"/>
    <property type="evidence" value="ECO:0007669"/>
    <property type="project" value="InterPro"/>
</dbReference>
<organism evidence="2 3">
    <name type="scientific">Candidatus Filomicrobium marinum</name>
    <dbReference type="NCBI Taxonomy" id="1608628"/>
    <lineage>
        <taxon>Bacteria</taxon>
        <taxon>Pseudomonadati</taxon>
        <taxon>Pseudomonadota</taxon>
        <taxon>Alphaproteobacteria</taxon>
        <taxon>Hyphomicrobiales</taxon>
        <taxon>Hyphomicrobiaceae</taxon>
        <taxon>Filomicrobium</taxon>
    </lineage>
</organism>
<dbReference type="AlphaFoldDB" id="A0A0D6JEX1"/>
<dbReference type="InterPro" id="IPR010131">
    <property type="entry name" value="MdtP/NodT-like"/>
</dbReference>
<dbReference type="RefSeq" id="WP_082101087.1">
    <property type="nucleotide sequence ID" value="NZ_LN829119.1"/>
</dbReference>
<proteinExistence type="inferred from homology"/>
<dbReference type="Pfam" id="PF02321">
    <property type="entry name" value="OEP"/>
    <property type="match status" value="2"/>
</dbReference>
<keyword evidence="3" id="KW-1185">Reference proteome</keyword>
<dbReference type="KEGG" id="fil:BN1229_v1_1988"/>
<dbReference type="KEGG" id="fiy:BN1229_v1_1992"/>
<dbReference type="Proteomes" id="UP000033187">
    <property type="component" value="Chromosome 1"/>
</dbReference>
<dbReference type="InterPro" id="IPR003423">
    <property type="entry name" value="OMP_efflux"/>
</dbReference>
<dbReference type="PANTHER" id="PTHR30203">
    <property type="entry name" value="OUTER MEMBRANE CATION EFFLUX PROTEIN"/>
    <property type="match status" value="1"/>
</dbReference>
<dbReference type="Gene3D" id="1.20.1600.10">
    <property type="entry name" value="Outer membrane efflux proteins (OEP)"/>
    <property type="match status" value="1"/>
</dbReference>
<evidence type="ECO:0000256" key="1">
    <source>
        <dbReference type="ARBA" id="ARBA00007613"/>
    </source>
</evidence>
<evidence type="ECO:0000313" key="3">
    <source>
        <dbReference type="Proteomes" id="UP000033187"/>
    </source>
</evidence>
<name>A0A0D6JEX1_9HYPH</name>
<reference evidence="3" key="1">
    <citation type="submission" date="2015-02" db="EMBL/GenBank/DDBJ databases">
        <authorList>
            <person name="Chooi Y.-H."/>
        </authorList>
    </citation>
    <scope>NUCLEOTIDE SEQUENCE [LARGE SCALE GENOMIC DNA]</scope>
    <source>
        <strain evidence="3">strain Y</strain>
    </source>
</reference>
<sequence>MQSRLLPTHILVCAALSSVAGCSKPEIKSNTTAQVAGAVYHAPPPREVLVAPHPASTPPYDDVLTLKEAIHRALRFSPALQSASLEIEAKLGEAAQAAVRPNPELALDLENFGGTGDVRGFQSAESTLSLSQLVELGDKRFKRLAVADLDRAVAVWEFEGARLQVIRETAEAFIDVLAIQETIEQTNEANRIAKELERDVKARVDAGEASPVEIQRTRPIVANTLVRLKAERARLDPTKRRLASMWGQSRADFGRVTGRFSDVDQFVSLDTLLSDLERNPEVARWSDEVARRNAIVELEVAKSIPDLTLGAGVRRLGESENTAIVASASVPLPIFDRNAGNIAAAESRLLKADYERSTSLEALRRAVLSAYADLTSAAAEVRTLSKDVVPPAREAYRAVQSSFKAGASQLLEVLDARRVLFEAELSLIRAQADFEKAKVRIEGLVGRKI</sequence>
<comment type="similarity">
    <text evidence="1">Belongs to the outer membrane factor (OMF) (TC 1.B.17) family.</text>
</comment>
<gene>
    <name evidence="2" type="ORF">YBN1229_v1_1992</name>
</gene>
<dbReference type="SUPFAM" id="SSF56954">
    <property type="entry name" value="Outer membrane efflux proteins (OEP)"/>
    <property type="match status" value="1"/>
</dbReference>
<evidence type="ECO:0000313" key="2">
    <source>
        <dbReference type="EMBL" id="CPR19070.1"/>
    </source>
</evidence>
<dbReference type="EMBL" id="LN829119">
    <property type="protein sequence ID" value="CPR19070.1"/>
    <property type="molecule type" value="Genomic_DNA"/>
</dbReference>
<accession>A0A0D6JEX1</accession>
<protein>
    <submittedName>
        <fullName evidence="2">Putative Cobalt-zinc-cadmium resistance protein CzcC</fullName>
    </submittedName>
</protein>
<dbReference type="PANTHER" id="PTHR30203:SF24">
    <property type="entry name" value="BLR4935 PROTEIN"/>
    <property type="match status" value="1"/>
</dbReference>